<evidence type="ECO:0000313" key="3">
    <source>
        <dbReference type="EMBL" id="KGO95889.1"/>
    </source>
</evidence>
<gene>
    <name evidence="3" type="ORF">Q767_09410</name>
</gene>
<dbReference type="InterPro" id="IPR032465">
    <property type="entry name" value="ACMSD"/>
</dbReference>
<name>V6S1M8_9FLAO</name>
<organism evidence="3 4">
    <name type="scientific">Flavobacterium enshiense DK69</name>
    <dbReference type="NCBI Taxonomy" id="1107311"/>
    <lineage>
        <taxon>Bacteria</taxon>
        <taxon>Pseudomonadati</taxon>
        <taxon>Bacteroidota</taxon>
        <taxon>Flavobacteriia</taxon>
        <taxon>Flavobacteriales</taxon>
        <taxon>Flavobacteriaceae</taxon>
        <taxon>Flavobacterium</taxon>
    </lineage>
</organism>
<dbReference type="RefSeq" id="WP_023574752.1">
    <property type="nucleotide sequence ID" value="NZ_AVCS01000028.1"/>
</dbReference>
<dbReference type="InterPro" id="IPR032466">
    <property type="entry name" value="Metal_Hydrolase"/>
</dbReference>
<evidence type="ECO:0000259" key="2">
    <source>
        <dbReference type="Pfam" id="PF04909"/>
    </source>
</evidence>
<dbReference type="Gene3D" id="3.20.20.140">
    <property type="entry name" value="Metal-dependent hydrolases"/>
    <property type="match status" value="1"/>
</dbReference>
<keyword evidence="1" id="KW-0456">Lyase</keyword>
<dbReference type="PANTHER" id="PTHR21240">
    <property type="entry name" value="2-AMINO-3-CARBOXYLMUCONATE-6-SEMIALDEHYDE DECARBOXYLASE"/>
    <property type="match status" value="1"/>
</dbReference>
<keyword evidence="4" id="KW-1185">Reference proteome</keyword>
<comment type="caution">
    <text evidence="3">The sequence shown here is derived from an EMBL/GenBank/DDBJ whole genome shotgun (WGS) entry which is preliminary data.</text>
</comment>
<reference evidence="3 4" key="2">
    <citation type="journal article" date="2015" name="Stand. Genomic Sci.">
        <title>High quality draft genomic sequence of Flavobacterium enshiense DK69(T) and comparison among Flavobacterium genomes.</title>
        <authorList>
            <person name="Zeng Z."/>
            <person name="Chen C."/>
            <person name="Du H."/>
            <person name="Wang G."/>
            <person name="Li M."/>
        </authorList>
    </citation>
    <scope>NUCLEOTIDE SEQUENCE [LARGE SCALE GENOMIC DNA]</scope>
    <source>
        <strain evidence="3 4">DK69</strain>
    </source>
</reference>
<evidence type="ECO:0000313" key="4">
    <source>
        <dbReference type="Proteomes" id="UP000030149"/>
    </source>
</evidence>
<dbReference type="InterPro" id="IPR006680">
    <property type="entry name" value="Amidohydro-rel"/>
</dbReference>
<feature type="domain" description="Amidohydrolase-related" evidence="2">
    <location>
        <begin position="118"/>
        <end position="370"/>
    </location>
</feature>
<dbReference type="eggNOG" id="COG2159">
    <property type="taxonomic scope" value="Bacteria"/>
</dbReference>
<dbReference type="AlphaFoldDB" id="V6S1M8"/>
<dbReference type="OrthoDB" id="1407586at2"/>
<dbReference type="Proteomes" id="UP000030149">
    <property type="component" value="Unassembled WGS sequence"/>
</dbReference>
<dbReference type="GO" id="GO:0019748">
    <property type="term" value="P:secondary metabolic process"/>
    <property type="evidence" value="ECO:0007669"/>
    <property type="project" value="TreeGrafter"/>
</dbReference>
<dbReference type="Pfam" id="PF04909">
    <property type="entry name" value="Amidohydro_2"/>
    <property type="match status" value="1"/>
</dbReference>
<accession>V6S1M8</accession>
<reference evidence="4" key="1">
    <citation type="submission" date="2013-09" db="EMBL/GenBank/DDBJ databases">
        <authorList>
            <person name="Zeng Z."/>
            <person name="Chen C."/>
        </authorList>
    </citation>
    <scope>NUCLEOTIDE SEQUENCE [LARGE SCALE GENOMIC DNA]</scope>
    <source>
        <strain evidence="4">DK69</strain>
    </source>
</reference>
<dbReference type="SUPFAM" id="SSF51556">
    <property type="entry name" value="Metallo-dependent hydrolases"/>
    <property type="match status" value="1"/>
</dbReference>
<dbReference type="PATRIC" id="fig|1107311.3.peg.2758"/>
<protein>
    <recommendedName>
        <fullName evidence="2">Amidohydrolase-related domain-containing protein</fullName>
    </recommendedName>
</protein>
<dbReference type="STRING" id="1107311.Q767_09410"/>
<evidence type="ECO:0000256" key="1">
    <source>
        <dbReference type="ARBA" id="ARBA00023239"/>
    </source>
</evidence>
<dbReference type="PANTHER" id="PTHR21240:SF28">
    <property type="entry name" value="ISO-OROTATE DECARBOXYLASE (EUROFUNG)"/>
    <property type="match status" value="1"/>
</dbReference>
<sequence>MNDKYNIHSHIFTGKCAPKDFLQIGLNLGDGVSSFLKWLFLTKPVSWLIEKLGSFIHNKTLQFLKIGVMSSQGEVFANLKGTYNNSNYSDIKIVALSIDMDYMTDPNKKPEQDFNSQIEDLYKLKKTYPDTFFPFYSVDPRNPDTIGLKNVKKAIESNAFAGIKLYPPNGFFPFDPRLDGLYKYAEANNIPIMTHCTRGGTYFIGKDVWSIISDNPLSLNPTHPIMDKVIKRIAAYKNASNKAFRENAKACNLFTHPENYLPVLDKYPKLKLCIAHMGGDVEILGDKNPNSKHAKWSQEAMFLEDCTATWYEIIKQEILVNKYPNTFTDISYSLCDSSCMTQLHNDLTNAEIDNKRVLFGTDYFLVTKEDAELKVVAAGENHLKNFFSPMMSENNKRYLFS</sequence>
<proteinExistence type="predicted"/>
<dbReference type="GO" id="GO:0005737">
    <property type="term" value="C:cytoplasm"/>
    <property type="evidence" value="ECO:0007669"/>
    <property type="project" value="TreeGrafter"/>
</dbReference>
<dbReference type="EMBL" id="JRLZ01000008">
    <property type="protein sequence ID" value="KGO95889.1"/>
    <property type="molecule type" value="Genomic_DNA"/>
</dbReference>
<dbReference type="GO" id="GO:0016831">
    <property type="term" value="F:carboxy-lyase activity"/>
    <property type="evidence" value="ECO:0007669"/>
    <property type="project" value="InterPro"/>
</dbReference>
<dbReference type="GO" id="GO:0016787">
    <property type="term" value="F:hydrolase activity"/>
    <property type="evidence" value="ECO:0007669"/>
    <property type="project" value="InterPro"/>
</dbReference>